<dbReference type="CDD" id="cd00146">
    <property type="entry name" value="PKD"/>
    <property type="match status" value="1"/>
</dbReference>
<evidence type="ECO:0000313" key="1">
    <source>
        <dbReference type="EMBL" id="KKN19692.1"/>
    </source>
</evidence>
<dbReference type="SUPFAM" id="SSF50939">
    <property type="entry name" value="Sialidases"/>
    <property type="match status" value="1"/>
</dbReference>
<dbReference type="Gene3D" id="2.60.40.10">
    <property type="entry name" value="Immunoglobulins"/>
    <property type="match status" value="1"/>
</dbReference>
<comment type="caution">
    <text evidence="1">The sequence shown here is derived from an EMBL/GenBank/DDBJ whole genome shotgun (WGS) entry which is preliminary data.</text>
</comment>
<dbReference type="AlphaFoldDB" id="A0A0F9P5I8"/>
<dbReference type="SUPFAM" id="SSF49299">
    <property type="entry name" value="PKD domain"/>
    <property type="match status" value="1"/>
</dbReference>
<name>A0A0F9P5I8_9ZZZZ</name>
<dbReference type="Gene3D" id="2.130.10.10">
    <property type="entry name" value="YVTN repeat-like/Quinoprotein amine dehydrogenase"/>
    <property type="match status" value="2"/>
</dbReference>
<dbReference type="InterPro" id="IPR035986">
    <property type="entry name" value="PKD_dom_sf"/>
</dbReference>
<dbReference type="InterPro" id="IPR013783">
    <property type="entry name" value="Ig-like_fold"/>
</dbReference>
<organism evidence="1">
    <name type="scientific">marine sediment metagenome</name>
    <dbReference type="NCBI Taxonomy" id="412755"/>
    <lineage>
        <taxon>unclassified sequences</taxon>
        <taxon>metagenomes</taxon>
        <taxon>ecological metagenomes</taxon>
    </lineage>
</organism>
<dbReference type="EMBL" id="LAZR01003310">
    <property type="protein sequence ID" value="KKN19692.1"/>
    <property type="molecule type" value="Genomic_DNA"/>
</dbReference>
<proteinExistence type="predicted"/>
<gene>
    <name evidence="1" type="ORF">LCGC14_0943130</name>
</gene>
<protein>
    <recommendedName>
        <fullName evidence="2">Photosynthesis system II assembly factor Ycf48/Hcf136-like domain-containing protein</fullName>
    </recommendedName>
</protein>
<evidence type="ECO:0008006" key="2">
    <source>
        <dbReference type="Google" id="ProtNLM"/>
    </source>
</evidence>
<reference evidence="1" key="1">
    <citation type="journal article" date="2015" name="Nature">
        <title>Complex archaea that bridge the gap between prokaryotes and eukaryotes.</title>
        <authorList>
            <person name="Spang A."/>
            <person name="Saw J.H."/>
            <person name="Jorgensen S.L."/>
            <person name="Zaremba-Niedzwiedzka K."/>
            <person name="Martijn J."/>
            <person name="Lind A.E."/>
            <person name="van Eijk R."/>
            <person name="Schleper C."/>
            <person name="Guy L."/>
            <person name="Ettema T.J."/>
        </authorList>
    </citation>
    <scope>NUCLEOTIDE SEQUENCE</scope>
</reference>
<dbReference type="SUPFAM" id="SSF110296">
    <property type="entry name" value="Oligoxyloglucan reducing end-specific cellobiohydrolase"/>
    <property type="match status" value="1"/>
</dbReference>
<sequence length="1182" mass="126764">MADITTLYETVDAKDGTLVVKINGVLLNPVWRSQWRFDVGRVPSATIYVPNPTPAGVAYFADVTIDAGFNGVVQRVFTGIVLDVKNNELGCNIECIGRSWALDVTYQDILLVLTNITSEDAITDLLQNAGILDFTVNVPAWTIGTVAPQTLRFQSFGEAITKIAEVDGCRWYETPSGQVVVQVVPPVPSLGISREYFSMQLTALVESYPAGIVAGRPRLRRCQQQTRVRLTKNEVLVRGALVTEEIAPGVESSHDITALVQADSPYVLNADGSQAYNDLVFNNALIDTEEKGDEVADRLLVLHNRLWVFVSATIDGDPRMALIETHKIEDPSYSGVTGNWFVEGYNTTFGQQDFVTTMNLRGRGGLSNRDPVADFTWVVDREVIDDREYIVITVDGRTSFDPDGEIASYSWTDNQTPIVTGATAVVTVRADPGVVSEPWEVTLTVTDSEGATNSVTKTINVECGDDGVYIPAFYTALENNFSASQDGGQSWVDNAGSDVVSVAASPSVLGLAVYGTAGGAIYRTENFNQSAPSVVLAAVGSEIKHLWWDTNDSGRVWAVTEDARLYRSVDGGATWSLYVNLRTKLRPKRNWVANRIDTLSRAGSNVVRVFGGDSKGKLMIASDIGLTNNWSLAAIGGELQDDVGGSGPNDLIVFDAAFHSTGELAIILNSTTQTPSVYYTTDIFGDGSAWTRAAGDPAKPQGRWIEPDLEADKFVLAFNDTVIYTGDVTAGVMTVAAAAAALDGGDAPNHGLWIGRAVIGLAGVYVVSAEGAVDGTLYKTWDRFANIEKLRPATGFPAVPAGADAMMTAIGRGGCPEEILYAQQSDFGGISPSSYPRRVAELTALWTLQTDPAAASQRHVAFLQRVGAHLYRGDTLTTGFPGTLHPGQLQRSIDNGVTWADVGPVPVINGAGSWGVNTIIAGADGTLWSAYCTNPAAFLDPGMPPPQIWKSVDAGATWTLSFQDATLDGGIWRRFIAITAHPNDANVIAVLGDRFPGVLNTRVTVNGGSSWSRNVGSFIQSTGGLRQAVMMDNGRIVALMGTLGRASYSDDYGVSWVDVSDAYSAMCYDLIRAGDVVFSCGGAVSSDQIVKRSVDYGQTWVTVLDDSSMTVEVTRFQGLVYSPLTDKLYVCTNSDEALERVFALFDATKPTVGANLDVTFNLDDLFSDVGDLGQIGLHGISL</sequence>
<dbReference type="CDD" id="cd15482">
    <property type="entry name" value="Sialidase_non-viral"/>
    <property type="match status" value="1"/>
</dbReference>
<dbReference type="InterPro" id="IPR015943">
    <property type="entry name" value="WD40/YVTN_repeat-like_dom_sf"/>
</dbReference>
<dbReference type="InterPro" id="IPR036278">
    <property type="entry name" value="Sialidase_sf"/>
</dbReference>
<accession>A0A0F9P5I8</accession>